<keyword evidence="3" id="KW-1185">Reference proteome</keyword>
<accession>A0ABS2W420</accession>
<keyword evidence="2" id="KW-0238">DNA-binding</keyword>
<dbReference type="InterPro" id="IPR018640">
    <property type="entry name" value="DUF2063"/>
</dbReference>
<dbReference type="Gene3D" id="1.10.150.690">
    <property type="entry name" value="DUF2063"/>
    <property type="match status" value="1"/>
</dbReference>
<evidence type="ECO:0000313" key="3">
    <source>
        <dbReference type="Proteomes" id="UP000760472"/>
    </source>
</evidence>
<evidence type="ECO:0000259" key="1">
    <source>
        <dbReference type="Pfam" id="PF09836"/>
    </source>
</evidence>
<dbReference type="GO" id="GO:0003677">
    <property type="term" value="F:DNA binding"/>
    <property type="evidence" value="ECO:0007669"/>
    <property type="project" value="UniProtKB-KW"/>
</dbReference>
<proteinExistence type="predicted"/>
<dbReference type="RefSeq" id="WP_205212946.1">
    <property type="nucleotide sequence ID" value="NZ_JAFFZP010000004.1"/>
</dbReference>
<feature type="domain" description="Putative DNA-binding" evidence="1">
    <location>
        <begin position="11"/>
        <end position="101"/>
    </location>
</feature>
<gene>
    <name evidence="2" type="ORF">JW498_03685</name>
</gene>
<reference evidence="2 3" key="1">
    <citation type="submission" date="2021-02" db="EMBL/GenBank/DDBJ databases">
        <title>A novel species of genus Amphritea isolated from a fishpond in China.</title>
        <authorList>
            <person name="Lu H."/>
        </authorList>
    </citation>
    <scope>NUCLEOTIDE SEQUENCE [LARGE SCALE GENOMIC DNA]</scope>
    <source>
        <strain evidence="2 3">RP18W</strain>
    </source>
</reference>
<comment type="caution">
    <text evidence="2">The sequence shown here is derived from an EMBL/GenBank/DDBJ whole genome shotgun (WGS) entry which is preliminary data.</text>
</comment>
<name>A0ABS2W420_9GAMM</name>
<dbReference type="InterPro" id="IPR044922">
    <property type="entry name" value="DUF2063_N_sf"/>
</dbReference>
<dbReference type="Pfam" id="PF09836">
    <property type="entry name" value="DUF2063"/>
    <property type="match status" value="1"/>
</dbReference>
<dbReference type="EMBL" id="JAFFZP010000004">
    <property type="protein sequence ID" value="MBN0986462.1"/>
    <property type="molecule type" value="Genomic_DNA"/>
</dbReference>
<sequence length="272" mass="31155">MSHSTSLHLRQQQMMAALLTGDETITEHIAGGHNLNAEQRLSIYQSGYRLRLREVIDNDHPVLGSYLGDDLFEQMVSGYIEAVPSRYRSLRHYCDPLPDYLQHDSFFSQYPHIAELTKFERCLLSSFDAPDRDTAAVGTLQQLPAEIWPQLQLRFHPSLQLFTSHYNSVEIWQAIKAEQRPPDPTPQPACWVIWRNRERLTEFRSAPPLEQRLIHSFFQGDNFTTAAELTATEVGEATAAAGLLNILLRWLELGWISQLTDETTPPNLKEVE</sequence>
<evidence type="ECO:0000313" key="2">
    <source>
        <dbReference type="EMBL" id="MBN0986462.1"/>
    </source>
</evidence>
<organism evidence="2 3">
    <name type="scientific">Amphritea pacifica</name>
    <dbReference type="NCBI Taxonomy" id="2811233"/>
    <lineage>
        <taxon>Bacteria</taxon>
        <taxon>Pseudomonadati</taxon>
        <taxon>Pseudomonadota</taxon>
        <taxon>Gammaproteobacteria</taxon>
        <taxon>Oceanospirillales</taxon>
        <taxon>Oceanospirillaceae</taxon>
        <taxon>Amphritea</taxon>
    </lineage>
</organism>
<protein>
    <submittedName>
        <fullName evidence="2">DNA-binding domain-containing protein</fullName>
    </submittedName>
</protein>
<dbReference type="Proteomes" id="UP000760472">
    <property type="component" value="Unassembled WGS sequence"/>
</dbReference>